<keyword evidence="2" id="KW-0378">Hydrolase</keyword>
<name>A0A434A741_9FLAO</name>
<evidence type="ECO:0000259" key="1">
    <source>
        <dbReference type="Pfam" id="PF12697"/>
    </source>
</evidence>
<dbReference type="InterPro" id="IPR052897">
    <property type="entry name" value="Sec-Metab_Biosynth_Hydrolase"/>
</dbReference>
<reference evidence="3" key="1">
    <citation type="journal article" date="2019" name="Syst. Appl. Microbiol.">
        <title>Flavobacterium circumlabens sp. nov. and Flavobacterium cupreum sp. nov., two psychrotrophic species isolated from Antarctic environmental samples.</title>
        <authorList>
            <person name="Kralova S."/>
            <person name="Busse H.-J."/>
            <person name="Svec P."/>
            <person name="Maslanova I."/>
            <person name="Stankova E."/>
            <person name="Bartak M."/>
            <person name="Sedlacek I."/>
        </authorList>
    </citation>
    <scope>NUCLEOTIDE SEQUENCE [LARGE SCALE GENOMIC DNA]</scope>
    <source>
        <strain evidence="3">CCM 8825</strain>
    </source>
</reference>
<comment type="caution">
    <text evidence="2">The sequence shown here is derived from an EMBL/GenBank/DDBJ whole genome shotgun (WGS) entry which is preliminary data.</text>
</comment>
<dbReference type="RefSeq" id="WP_127338847.1">
    <property type="nucleotide sequence ID" value="NZ_QWDM01000007.1"/>
</dbReference>
<evidence type="ECO:0000313" key="2">
    <source>
        <dbReference type="EMBL" id="RUT70166.1"/>
    </source>
</evidence>
<protein>
    <submittedName>
        <fullName evidence="2">Alpha/beta hydrolase</fullName>
    </submittedName>
</protein>
<keyword evidence="3" id="KW-1185">Reference proteome</keyword>
<feature type="domain" description="AB hydrolase-1" evidence="1">
    <location>
        <begin position="23"/>
        <end position="240"/>
    </location>
</feature>
<dbReference type="OrthoDB" id="9112061at2"/>
<dbReference type="InterPro" id="IPR029058">
    <property type="entry name" value="AB_hydrolase_fold"/>
</dbReference>
<dbReference type="InterPro" id="IPR000073">
    <property type="entry name" value="AB_hydrolase_1"/>
</dbReference>
<gene>
    <name evidence="2" type="ORF">D0817_13405</name>
</gene>
<dbReference type="AlphaFoldDB" id="A0A434A741"/>
<dbReference type="EMBL" id="QWDM01000007">
    <property type="protein sequence ID" value="RUT70166.1"/>
    <property type="molecule type" value="Genomic_DNA"/>
</dbReference>
<proteinExistence type="predicted"/>
<dbReference type="PANTHER" id="PTHR37017:SF11">
    <property type="entry name" value="ESTERASE_LIPASE_THIOESTERASE DOMAIN-CONTAINING PROTEIN"/>
    <property type="match status" value="1"/>
</dbReference>
<dbReference type="GO" id="GO:0016787">
    <property type="term" value="F:hydrolase activity"/>
    <property type="evidence" value="ECO:0007669"/>
    <property type="project" value="UniProtKB-KW"/>
</dbReference>
<dbReference type="Proteomes" id="UP000288102">
    <property type="component" value="Unassembled WGS sequence"/>
</dbReference>
<dbReference type="Pfam" id="PF12697">
    <property type="entry name" value="Abhydrolase_6"/>
    <property type="match status" value="1"/>
</dbReference>
<evidence type="ECO:0000313" key="3">
    <source>
        <dbReference type="Proteomes" id="UP000288102"/>
    </source>
</evidence>
<sequence length="257" mass="27796">MQNEKNNTQEELNSSLSKSKNTIVIVHGAWSSANDWHHVAGYLTAENINLITVNLPGHGTDQTPVSNITLQLYVYEVLKAIGDATDVTLVGHSFGGIVVSEVAELIAPQIKKLIYIAAFVPKNGDSLLSLAQTDSESHIGKNLIVDELAGVARITKEAITDVFLADAPKPVAEYVTNNLRPEPSAPLSTPVTLSDTNFGTVNKVYVHSLNDHTIGYSLQQKMVKEAGILRTYSLPSSHTPFIVFPQILSAIITLEAK</sequence>
<accession>A0A434A741</accession>
<dbReference type="PANTHER" id="PTHR37017">
    <property type="entry name" value="AB HYDROLASE-1 DOMAIN-CONTAINING PROTEIN-RELATED"/>
    <property type="match status" value="1"/>
</dbReference>
<dbReference type="SUPFAM" id="SSF53474">
    <property type="entry name" value="alpha/beta-Hydrolases"/>
    <property type="match status" value="1"/>
</dbReference>
<organism evidence="2 3">
    <name type="scientific">Flavobacterium cupreum</name>
    <dbReference type="NCBI Taxonomy" id="2133766"/>
    <lineage>
        <taxon>Bacteria</taxon>
        <taxon>Pseudomonadati</taxon>
        <taxon>Bacteroidota</taxon>
        <taxon>Flavobacteriia</taxon>
        <taxon>Flavobacteriales</taxon>
        <taxon>Flavobacteriaceae</taxon>
        <taxon>Flavobacterium</taxon>
    </lineage>
</organism>
<dbReference type="Gene3D" id="3.40.50.1820">
    <property type="entry name" value="alpha/beta hydrolase"/>
    <property type="match status" value="1"/>
</dbReference>